<dbReference type="Proteomes" id="UP000297948">
    <property type="component" value="Unassembled WGS sequence"/>
</dbReference>
<dbReference type="Pfam" id="PF13160">
    <property type="entry name" value="DUF3995"/>
    <property type="match status" value="1"/>
</dbReference>
<organism evidence="2 3">
    <name type="scientific">Streptomyces palmae</name>
    <dbReference type="NCBI Taxonomy" id="1701085"/>
    <lineage>
        <taxon>Bacteria</taxon>
        <taxon>Bacillati</taxon>
        <taxon>Actinomycetota</taxon>
        <taxon>Actinomycetes</taxon>
        <taxon>Kitasatosporales</taxon>
        <taxon>Streptomycetaceae</taxon>
        <taxon>Streptomyces</taxon>
    </lineage>
</organism>
<name>A0A4Z0HBE9_9ACTN</name>
<keyword evidence="1" id="KW-0812">Transmembrane</keyword>
<keyword evidence="1" id="KW-0472">Membrane</keyword>
<dbReference type="AlphaFoldDB" id="A0A4Z0HBE9"/>
<reference evidence="2 3" key="1">
    <citation type="submission" date="2019-03" db="EMBL/GenBank/DDBJ databases">
        <authorList>
            <person name="Gonzalez-Pimentel J.L."/>
        </authorList>
    </citation>
    <scope>NUCLEOTIDE SEQUENCE [LARGE SCALE GENOMIC DNA]</scope>
    <source>
        <strain evidence="2 3">JCM 31289</strain>
    </source>
</reference>
<dbReference type="EMBL" id="SRID01000028">
    <property type="protein sequence ID" value="TGB16480.1"/>
    <property type="molecule type" value="Genomic_DNA"/>
</dbReference>
<gene>
    <name evidence="2" type="ORF">E4099_05415</name>
</gene>
<feature type="transmembrane region" description="Helical" evidence="1">
    <location>
        <begin position="41"/>
        <end position="74"/>
    </location>
</feature>
<protein>
    <submittedName>
        <fullName evidence="2">DUF3995 domain-containing protein</fullName>
    </submittedName>
</protein>
<evidence type="ECO:0000313" key="2">
    <source>
        <dbReference type="EMBL" id="TGB16480.1"/>
    </source>
</evidence>
<sequence length="180" mass="19019">MVDINARRRAGRAVAGLLAVDGLAHVYWATGLTWPAPDQRALSLAVIGAVVSFAPRVVLPLALVLFGAGAAVLARAYGRGGRLAGLVSLAVAAGLLVRGLVGLVWALGVGDGAGPVFYWLNLLLYTPLCLGFGWLSATRVVTFRARPRAEVTVPDGCGRALTPDRPDRVNPLREEFLRDR</sequence>
<dbReference type="OrthoDB" id="3874121at2"/>
<dbReference type="InterPro" id="IPR025058">
    <property type="entry name" value="DUF3995"/>
</dbReference>
<comment type="caution">
    <text evidence="2">The sequence shown here is derived from an EMBL/GenBank/DDBJ whole genome shotgun (WGS) entry which is preliminary data.</text>
</comment>
<feature type="transmembrane region" description="Helical" evidence="1">
    <location>
        <begin position="86"/>
        <end position="110"/>
    </location>
</feature>
<evidence type="ECO:0000256" key="1">
    <source>
        <dbReference type="SAM" id="Phobius"/>
    </source>
</evidence>
<proteinExistence type="predicted"/>
<dbReference type="RefSeq" id="WP_135337775.1">
    <property type="nucleotide sequence ID" value="NZ_JBHLTX010000036.1"/>
</dbReference>
<accession>A0A4Z0HBE9</accession>
<keyword evidence="1" id="KW-1133">Transmembrane helix</keyword>
<keyword evidence="3" id="KW-1185">Reference proteome</keyword>
<feature type="transmembrane region" description="Helical" evidence="1">
    <location>
        <begin position="12"/>
        <end position="29"/>
    </location>
</feature>
<evidence type="ECO:0000313" key="3">
    <source>
        <dbReference type="Proteomes" id="UP000297948"/>
    </source>
</evidence>
<feature type="transmembrane region" description="Helical" evidence="1">
    <location>
        <begin position="116"/>
        <end position="137"/>
    </location>
</feature>